<sequence length="171" mass="18714">MPKLDFQVYSPFARQSRAFWPAISAVSLPFGAASSLGDMSTTLNQPANLESRTYWFPAGHRLRWLPTPGSSGVLRECQRPEASIQRPQVSSGQDVVADRGLPSFLGSSHGQGAEARGWALHWPESDERQVPTLGSLILPDKKSRCWRRVSSGGLSGSRLGIGPVRSQRLFI</sequence>
<evidence type="ECO:0000313" key="1">
    <source>
        <dbReference type="EMBL" id="KAK3381370.1"/>
    </source>
</evidence>
<name>A0AAE0TVY4_9PEZI</name>
<comment type="caution">
    <text evidence="1">The sequence shown here is derived from an EMBL/GenBank/DDBJ whole genome shotgun (WGS) entry which is preliminary data.</text>
</comment>
<accession>A0AAE0TVY4</accession>
<dbReference type="AlphaFoldDB" id="A0AAE0TVY4"/>
<proteinExistence type="predicted"/>
<gene>
    <name evidence="1" type="ORF">B0H63DRAFT_201792</name>
</gene>
<dbReference type="EMBL" id="JAULSW010000005">
    <property type="protein sequence ID" value="KAK3381370.1"/>
    <property type="molecule type" value="Genomic_DNA"/>
</dbReference>
<keyword evidence="2" id="KW-1185">Reference proteome</keyword>
<evidence type="ECO:0000313" key="2">
    <source>
        <dbReference type="Proteomes" id="UP001285441"/>
    </source>
</evidence>
<reference evidence="1" key="1">
    <citation type="journal article" date="2023" name="Mol. Phylogenet. Evol.">
        <title>Genome-scale phylogeny and comparative genomics of the fungal order Sordariales.</title>
        <authorList>
            <person name="Hensen N."/>
            <person name="Bonometti L."/>
            <person name="Westerberg I."/>
            <person name="Brannstrom I.O."/>
            <person name="Guillou S."/>
            <person name="Cros-Aarteil S."/>
            <person name="Calhoun S."/>
            <person name="Haridas S."/>
            <person name="Kuo A."/>
            <person name="Mondo S."/>
            <person name="Pangilinan J."/>
            <person name="Riley R."/>
            <person name="LaButti K."/>
            <person name="Andreopoulos B."/>
            <person name="Lipzen A."/>
            <person name="Chen C."/>
            <person name="Yan M."/>
            <person name="Daum C."/>
            <person name="Ng V."/>
            <person name="Clum A."/>
            <person name="Steindorff A."/>
            <person name="Ohm R.A."/>
            <person name="Martin F."/>
            <person name="Silar P."/>
            <person name="Natvig D.O."/>
            <person name="Lalanne C."/>
            <person name="Gautier V."/>
            <person name="Ament-Velasquez S.L."/>
            <person name="Kruys A."/>
            <person name="Hutchinson M.I."/>
            <person name="Powell A.J."/>
            <person name="Barry K."/>
            <person name="Miller A.N."/>
            <person name="Grigoriev I.V."/>
            <person name="Debuchy R."/>
            <person name="Gladieux P."/>
            <person name="Hiltunen Thoren M."/>
            <person name="Johannesson H."/>
        </authorList>
    </citation>
    <scope>NUCLEOTIDE SEQUENCE</scope>
    <source>
        <strain evidence="1">CBS 232.78</strain>
    </source>
</reference>
<organism evidence="1 2">
    <name type="scientific">Podospora didyma</name>
    <dbReference type="NCBI Taxonomy" id="330526"/>
    <lineage>
        <taxon>Eukaryota</taxon>
        <taxon>Fungi</taxon>
        <taxon>Dikarya</taxon>
        <taxon>Ascomycota</taxon>
        <taxon>Pezizomycotina</taxon>
        <taxon>Sordariomycetes</taxon>
        <taxon>Sordariomycetidae</taxon>
        <taxon>Sordariales</taxon>
        <taxon>Podosporaceae</taxon>
        <taxon>Podospora</taxon>
    </lineage>
</organism>
<reference evidence="1" key="2">
    <citation type="submission" date="2023-06" db="EMBL/GenBank/DDBJ databases">
        <authorList>
            <consortium name="Lawrence Berkeley National Laboratory"/>
            <person name="Haridas S."/>
            <person name="Hensen N."/>
            <person name="Bonometti L."/>
            <person name="Westerberg I."/>
            <person name="Brannstrom I.O."/>
            <person name="Guillou S."/>
            <person name="Cros-Aarteil S."/>
            <person name="Calhoun S."/>
            <person name="Kuo A."/>
            <person name="Mondo S."/>
            <person name="Pangilinan J."/>
            <person name="Riley R."/>
            <person name="LaButti K."/>
            <person name="Andreopoulos B."/>
            <person name="Lipzen A."/>
            <person name="Chen C."/>
            <person name="Yanf M."/>
            <person name="Daum C."/>
            <person name="Ng V."/>
            <person name="Clum A."/>
            <person name="Steindorff A."/>
            <person name="Ohm R."/>
            <person name="Martin F."/>
            <person name="Silar P."/>
            <person name="Natvig D."/>
            <person name="Lalanne C."/>
            <person name="Gautier V."/>
            <person name="Ament-velasquez S.L."/>
            <person name="Kruys A."/>
            <person name="Hutchinson M.I."/>
            <person name="Powell A.J."/>
            <person name="Barry K."/>
            <person name="Miller A.N."/>
            <person name="Grigoriev I.V."/>
            <person name="Debuchy R."/>
            <person name="Gladieux P."/>
            <person name="Thoren M.H."/>
            <person name="Johannesson H."/>
        </authorList>
    </citation>
    <scope>NUCLEOTIDE SEQUENCE</scope>
    <source>
        <strain evidence="1">CBS 232.78</strain>
    </source>
</reference>
<dbReference type="Proteomes" id="UP001285441">
    <property type="component" value="Unassembled WGS sequence"/>
</dbReference>
<protein>
    <submittedName>
        <fullName evidence="1">Uncharacterized protein</fullName>
    </submittedName>
</protein>